<protein>
    <submittedName>
        <fullName evidence="1">Uncharacterized protein</fullName>
    </submittedName>
</protein>
<organism evidence="1 2">
    <name type="scientific">Smallanthus sonchifolius</name>
    <dbReference type="NCBI Taxonomy" id="185202"/>
    <lineage>
        <taxon>Eukaryota</taxon>
        <taxon>Viridiplantae</taxon>
        <taxon>Streptophyta</taxon>
        <taxon>Embryophyta</taxon>
        <taxon>Tracheophyta</taxon>
        <taxon>Spermatophyta</taxon>
        <taxon>Magnoliopsida</taxon>
        <taxon>eudicotyledons</taxon>
        <taxon>Gunneridae</taxon>
        <taxon>Pentapetalae</taxon>
        <taxon>asterids</taxon>
        <taxon>campanulids</taxon>
        <taxon>Asterales</taxon>
        <taxon>Asteraceae</taxon>
        <taxon>Asteroideae</taxon>
        <taxon>Heliantheae alliance</taxon>
        <taxon>Millerieae</taxon>
        <taxon>Smallanthus</taxon>
    </lineage>
</organism>
<evidence type="ECO:0000313" key="2">
    <source>
        <dbReference type="Proteomes" id="UP001056120"/>
    </source>
</evidence>
<evidence type="ECO:0000313" key="1">
    <source>
        <dbReference type="EMBL" id="KAI3805800.1"/>
    </source>
</evidence>
<gene>
    <name evidence="1" type="ORF">L1987_21686</name>
</gene>
<reference evidence="1 2" key="2">
    <citation type="journal article" date="2022" name="Mol. Ecol. Resour.">
        <title>The genomes of chicory, endive, great burdock and yacon provide insights into Asteraceae paleo-polyploidization history and plant inulin production.</title>
        <authorList>
            <person name="Fan W."/>
            <person name="Wang S."/>
            <person name="Wang H."/>
            <person name="Wang A."/>
            <person name="Jiang F."/>
            <person name="Liu H."/>
            <person name="Zhao H."/>
            <person name="Xu D."/>
            <person name="Zhang Y."/>
        </authorList>
    </citation>
    <scope>NUCLEOTIDE SEQUENCE [LARGE SCALE GENOMIC DNA]</scope>
    <source>
        <strain evidence="2">cv. Yunnan</strain>
        <tissue evidence="1">Leaves</tissue>
    </source>
</reference>
<name>A0ACB9ICS7_9ASTR</name>
<comment type="caution">
    <text evidence="1">The sequence shown here is derived from an EMBL/GenBank/DDBJ whole genome shotgun (WGS) entry which is preliminary data.</text>
</comment>
<dbReference type="Proteomes" id="UP001056120">
    <property type="component" value="Linkage Group LG08"/>
</dbReference>
<reference evidence="2" key="1">
    <citation type="journal article" date="2022" name="Mol. Ecol. Resour.">
        <title>The genomes of chicory, endive, great burdock and yacon provide insights into Asteraceae palaeo-polyploidization history and plant inulin production.</title>
        <authorList>
            <person name="Fan W."/>
            <person name="Wang S."/>
            <person name="Wang H."/>
            <person name="Wang A."/>
            <person name="Jiang F."/>
            <person name="Liu H."/>
            <person name="Zhao H."/>
            <person name="Xu D."/>
            <person name="Zhang Y."/>
        </authorList>
    </citation>
    <scope>NUCLEOTIDE SEQUENCE [LARGE SCALE GENOMIC DNA]</scope>
    <source>
        <strain evidence="2">cv. Yunnan</strain>
    </source>
</reference>
<proteinExistence type="predicted"/>
<sequence length="442" mass="49670">MTITKGSAVEVNSDVPGFNGAWYAATIIDEVKASPAKNRKDKKIGYLVEYDTLFEDEPLTEVVDPSFVRPSPPPPPPRVVEDFEVYDVVDAYHRDGWWIGVVKTVIDEGEIWKYVVSFQNPNDEFQFQKSELRLHVDWVDCRWTPEQESGDRNATRDARSGFTTPSKGARNEAAGPASSAKKNSQTRKRSECTAVDSSVTRRKAFQSSASSKGKTKVIVPVLETSRSDEINQDSPPIEHAIIITQTRDGTSHQKRKRERRPKLVVNKPIDLLQVIPITPPQKPHFSPLKEKKADYREGLAIAHMVTFGNLVQNLSGLQPNDPVDIINSSLETLHDLETHGFDVGPIRGRLTKLLSLKSTACEHEDTRKEVEKEIEKCNSVVEKEMDELEVKMKVLKEKSAQTASMMKVKDDEMMRLKSSLHLVSIQISDLKLAFEELAATPL</sequence>
<dbReference type="EMBL" id="CM042025">
    <property type="protein sequence ID" value="KAI3805800.1"/>
    <property type="molecule type" value="Genomic_DNA"/>
</dbReference>
<accession>A0ACB9ICS7</accession>
<keyword evidence="2" id="KW-1185">Reference proteome</keyword>